<dbReference type="EMBL" id="AMRA01000102">
    <property type="protein sequence ID" value="EKF22329.1"/>
    <property type="molecule type" value="Genomic_DNA"/>
</dbReference>
<organism evidence="1 2">
    <name type="scientific">Mycolicibacterium hassiacum (strain DSM 44199 / CIP 105218 / JCM 12690 / 3849)</name>
    <name type="common">Mycobacterium hassiacum</name>
    <dbReference type="NCBI Taxonomy" id="1122247"/>
    <lineage>
        <taxon>Bacteria</taxon>
        <taxon>Bacillati</taxon>
        <taxon>Actinomycetota</taxon>
        <taxon>Actinomycetes</taxon>
        <taxon>Mycobacteriales</taxon>
        <taxon>Mycobacteriaceae</taxon>
        <taxon>Mycolicibacterium</taxon>
    </lineage>
</organism>
<protein>
    <submittedName>
        <fullName evidence="1">Long-chain-fatty-acid--CoA ligase FadD19</fullName>
        <ecNumber evidence="1">6.2.1.3</ecNumber>
    </submittedName>
</protein>
<dbReference type="PATRIC" id="fig|1122247.3.peg.3663"/>
<dbReference type="CDD" id="cd05924">
    <property type="entry name" value="FACL_like_5"/>
    <property type="match status" value="1"/>
</dbReference>
<sequence>MALNIADLAEHAIDAVPDRVALICGDEKLTYGQLEEKANRFAHYLLDQGVKKDDKIGLYCRNRIEIVIAMLGVVKAGAIAVNVNFRYVESELKYLFDNSDMVALVHERQYSDRVANVLPDTPNVKTILVVEDGSDADFQRYGGVEFETALASASPERDFGPRSADDIYLLYTGGTTGFPKGVMWRHEDIYRVLFGGIDFATGEYVKDEYDHARQAVEKTPMVRYPIPPMIHGATQSATWQALFAGDTVVLAPEFEPEDVWRTCEKHKVNLLFFTGDAMARPLLDALTAPGANYDLSNLFLLASTAALFSPSLKDQLLEVLPNRIITDSIGSSETGFGGTSVVAKGQTHTGGPRVTIDKNVVVLDENGNEVKPGSGVRGLIAKRGHIPLGYYKDERKTAETFKTINGVRYAIPGDWATVEADGTVTMLGRGSQSINSGGEKIYPEEVEGALKGHPDVFDALVVGVPDERFGQLVAAVVQRRPGTNPTLADLDSFVRREIAGYKVPRKIWWVDHIQRTPAGKPDYRWAKDITEQRPADEVHANHVGSSK</sequence>
<dbReference type="NCBIfam" id="NF005863">
    <property type="entry name" value="PRK07798.1"/>
    <property type="match status" value="1"/>
</dbReference>
<keyword evidence="1" id="KW-0436">Ligase</keyword>
<dbReference type="InterPro" id="IPR025110">
    <property type="entry name" value="AMP-bd_C"/>
</dbReference>
<dbReference type="Proteomes" id="UP000006265">
    <property type="component" value="Unassembled WGS sequence"/>
</dbReference>
<name>K5BJ16_MYCHD</name>
<dbReference type="STRING" id="1122247.GCA_000379865_02681"/>
<dbReference type="eggNOG" id="COG0318">
    <property type="taxonomic scope" value="Bacteria"/>
</dbReference>
<proteinExistence type="predicted"/>
<evidence type="ECO:0000313" key="2">
    <source>
        <dbReference type="Proteomes" id="UP000006265"/>
    </source>
</evidence>
<keyword evidence="2" id="KW-1185">Reference proteome</keyword>
<gene>
    <name evidence="1" type="ORF">C731_3821</name>
</gene>
<evidence type="ECO:0000313" key="1">
    <source>
        <dbReference type="EMBL" id="EKF22329.1"/>
    </source>
</evidence>
<reference evidence="1 2" key="1">
    <citation type="journal article" date="2012" name="J. Bacteriol.">
        <title>Genome sequence of Mycobacterium hassiacum DSM 44199, a rare source of heat-stable mycobacterial proteins.</title>
        <authorList>
            <person name="Tiago I."/>
            <person name="Maranha A."/>
            <person name="Mendes V."/>
            <person name="Alarico S."/>
            <person name="Moynihan P.J."/>
            <person name="Clarke A.J."/>
            <person name="Macedo-Ribeiro S."/>
            <person name="Pereira P.J."/>
            <person name="Empadinhas N."/>
        </authorList>
    </citation>
    <scope>NUCLEOTIDE SEQUENCE [LARGE SCALE GENOMIC DNA]</scope>
    <source>
        <strain evidence="2">DSM 44199 / CIP 105218 / JCM 12690 / 3849</strain>
    </source>
</reference>
<dbReference type="Gene3D" id="3.30.300.30">
    <property type="match status" value="1"/>
</dbReference>
<dbReference type="RefSeq" id="WP_005630453.1">
    <property type="nucleotide sequence ID" value="NZ_AMRA01000102.1"/>
</dbReference>
<dbReference type="InterPro" id="IPR050237">
    <property type="entry name" value="ATP-dep_AMP-bd_enzyme"/>
</dbReference>
<dbReference type="OrthoDB" id="3443462at2"/>
<dbReference type="PANTHER" id="PTHR43767">
    <property type="entry name" value="LONG-CHAIN-FATTY-ACID--COA LIGASE"/>
    <property type="match status" value="1"/>
</dbReference>
<dbReference type="PANTHER" id="PTHR43767:SF1">
    <property type="entry name" value="NONRIBOSOMAL PEPTIDE SYNTHASE PES1 (EUROFUNG)-RELATED"/>
    <property type="match status" value="1"/>
</dbReference>
<accession>K5BJ16</accession>
<dbReference type="Gene3D" id="3.40.50.12780">
    <property type="entry name" value="N-terminal domain of ligase-like"/>
    <property type="match status" value="1"/>
</dbReference>
<dbReference type="SUPFAM" id="SSF56801">
    <property type="entry name" value="Acetyl-CoA synthetase-like"/>
    <property type="match status" value="1"/>
</dbReference>
<dbReference type="Pfam" id="PF00501">
    <property type="entry name" value="AMP-binding"/>
    <property type="match status" value="1"/>
</dbReference>
<dbReference type="EC" id="6.2.1.3" evidence="1"/>
<dbReference type="InterPro" id="IPR020845">
    <property type="entry name" value="AMP-binding_CS"/>
</dbReference>
<dbReference type="InterPro" id="IPR045851">
    <property type="entry name" value="AMP-bd_C_sf"/>
</dbReference>
<dbReference type="InterPro" id="IPR000873">
    <property type="entry name" value="AMP-dep_synth/lig_dom"/>
</dbReference>
<dbReference type="GO" id="GO:0004467">
    <property type="term" value="F:long-chain fatty acid-CoA ligase activity"/>
    <property type="evidence" value="ECO:0007669"/>
    <property type="project" value="UniProtKB-EC"/>
</dbReference>
<comment type="caution">
    <text evidence="1">The sequence shown here is derived from an EMBL/GenBank/DDBJ whole genome shotgun (WGS) entry which is preliminary data.</text>
</comment>
<dbReference type="InterPro" id="IPR042099">
    <property type="entry name" value="ANL_N_sf"/>
</dbReference>
<dbReference type="AlphaFoldDB" id="K5BJ16"/>
<dbReference type="PROSITE" id="PS00455">
    <property type="entry name" value="AMP_BINDING"/>
    <property type="match status" value="1"/>
</dbReference>
<dbReference type="Pfam" id="PF13193">
    <property type="entry name" value="AMP-binding_C"/>
    <property type="match status" value="1"/>
</dbReference>